<evidence type="ECO:0000313" key="2">
    <source>
        <dbReference type="EMBL" id="QBG36031.1"/>
    </source>
</evidence>
<feature type="chain" id="PRO_5020385907" description="PEP-CTERM sorting domain-containing protein" evidence="1">
    <location>
        <begin position="27"/>
        <end position="242"/>
    </location>
</feature>
<reference evidence="2 3" key="1">
    <citation type="submission" date="2018-12" db="EMBL/GenBank/DDBJ databases">
        <title>Complete genome of Litorilituus sediminis.</title>
        <authorList>
            <person name="Liu A."/>
            <person name="Rong J."/>
        </authorList>
    </citation>
    <scope>NUCLEOTIDE SEQUENCE [LARGE SCALE GENOMIC DNA]</scope>
    <source>
        <strain evidence="2 3">JCM 17549</strain>
    </source>
</reference>
<dbReference type="KEGG" id="lsd:EMK97_10080"/>
<keyword evidence="3" id="KW-1185">Reference proteome</keyword>
<accession>A0A4P6P3Q2</accession>
<sequence>MHGKLVIRHLLSLLLTLLCFSNSANGTLIYAPGNADTVEGEYRNGHPLGGNTISRYQQIYNAELFKGVQGTLDRVNFRLDGDFEESFDEAKFDLTITLSNTDTYAASTTAMFMPHFGLESTVVYDGEYILTDTEIRSAPNPFNISFDVNDLFYYDGQSNILLDITIRSREGGQFYLDAATSPNFSRIFSNHPNAGSGVNDRYFGLVTQFDFNASQIPEPPIWSLLLLSTFCLRKYNLKLANQ</sequence>
<proteinExistence type="predicted"/>
<name>A0A4P6P3Q2_9GAMM</name>
<evidence type="ECO:0000256" key="1">
    <source>
        <dbReference type="SAM" id="SignalP"/>
    </source>
</evidence>
<dbReference type="EMBL" id="CP034759">
    <property type="protein sequence ID" value="QBG36031.1"/>
    <property type="molecule type" value="Genomic_DNA"/>
</dbReference>
<gene>
    <name evidence="2" type="ORF">EMK97_10080</name>
</gene>
<organism evidence="2 3">
    <name type="scientific">Litorilituus sediminis</name>
    <dbReference type="NCBI Taxonomy" id="718192"/>
    <lineage>
        <taxon>Bacteria</taxon>
        <taxon>Pseudomonadati</taxon>
        <taxon>Pseudomonadota</taxon>
        <taxon>Gammaproteobacteria</taxon>
        <taxon>Alteromonadales</taxon>
        <taxon>Colwelliaceae</taxon>
        <taxon>Litorilituus</taxon>
    </lineage>
</organism>
<evidence type="ECO:0000313" key="3">
    <source>
        <dbReference type="Proteomes" id="UP000290244"/>
    </source>
</evidence>
<feature type="signal peptide" evidence="1">
    <location>
        <begin position="1"/>
        <end position="26"/>
    </location>
</feature>
<keyword evidence="1" id="KW-0732">Signal</keyword>
<protein>
    <recommendedName>
        <fullName evidence="4">PEP-CTERM sorting domain-containing protein</fullName>
    </recommendedName>
</protein>
<dbReference type="AlphaFoldDB" id="A0A4P6P3Q2"/>
<dbReference type="Proteomes" id="UP000290244">
    <property type="component" value="Chromosome"/>
</dbReference>
<dbReference type="RefSeq" id="WP_130601786.1">
    <property type="nucleotide sequence ID" value="NZ_CP034759.1"/>
</dbReference>
<evidence type="ECO:0008006" key="4">
    <source>
        <dbReference type="Google" id="ProtNLM"/>
    </source>
</evidence>